<proteinExistence type="inferred from homology"/>
<comment type="similarity">
    <text evidence="2 6">Belongs to the peptidase M24B family.</text>
</comment>
<evidence type="ECO:0000256" key="6">
    <source>
        <dbReference type="RuleBase" id="RU000590"/>
    </source>
</evidence>
<comment type="cofactor">
    <cofactor evidence="1">
        <name>Mn(2+)</name>
        <dbReference type="ChEBI" id="CHEBI:29035"/>
    </cofactor>
</comment>
<evidence type="ECO:0000259" key="7">
    <source>
        <dbReference type="SMART" id="SM01011"/>
    </source>
</evidence>
<dbReference type="Proteomes" id="UP001497600">
    <property type="component" value="Chromosome B"/>
</dbReference>
<name>A0ABP0ECG9_9ASCO</name>
<sequence length="530" mass="58815">MFRVSSRRCSSLAAHLRRSLSRSIHSSVRTNYIDISTRPEIELPYLTGQPTHETRPHYLPMPGYLTPGISAEEYYERRCVLAARLPPNSVAILVGNTVTFSSGSVFHDFQQDNDFYYMTGWLEPNSAAAIVKGATDDDVSLHMFVPAKDPSVQIWEGERSGLEGAMDFFNADVAEDISKVGVELQKLVESSEYVFWDDKSRSKVGNSSAFQSFFSLQSVTRTPKTIQDLVKSSGKTVRSLSSLISEQREVKSDSEIEVMHAAASISSRGINKAMATVGSDSPLYTEKALAQYLEYQFVHGGCDKQAYIPVVASGKNALTIHYTRNDDLLYRDETVFVDAGGKLGGYCADISRTWPNSPKGFSEAQRDIYEAVLAVNKKCIELCHSQLGYSLHDIHERSVKYIGEELRNLTGFDGLTDSNVARFLYPHYIGHHLGLDLHDIPGASRFKKLVPGNVITIEPGVYVPIDEKWPKWYRGIGVRVEDDIVVGSDSVEILNLTSGCVKEVKDIESLIQAGKVTTPGVYDELVVLDI</sequence>
<dbReference type="InterPro" id="IPR001131">
    <property type="entry name" value="Peptidase_M24B_aminopep-P_CS"/>
</dbReference>
<keyword evidence="9" id="KW-1185">Reference proteome</keyword>
<accession>A0ABP0ECG9</accession>
<evidence type="ECO:0000256" key="1">
    <source>
        <dbReference type="ARBA" id="ARBA00001936"/>
    </source>
</evidence>
<organism evidence="8 9">
    <name type="scientific">[Candida] anglica</name>
    <dbReference type="NCBI Taxonomy" id="148631"/>
    <lineage>
        <taxon>Eukaryota</taxon>
        <taxon>Fungi</taxon>
        <taxon>Dikarya</taxon>
        <taxon>Ascomycota</taxon>
        <taxon>Saccharomycotina</taxon>
        <taxon>Pichiomycetes</taxon>
        <taxon>Debaryomycetaceae</taxon>
        <taxon>Kurtzmaniella</taxon>
    </lineage>
</organism>
<dbReference type="InterPro" id="IPR052433">
    <property type="entry name" value="X-Pro_dipept-like"/>
</dbReference>
<dbReference type="InterPro" id="IPR000994">
    <property type="entry name" value="Pept_M24"/>
</dbReference>
<keyword evidence="4" id="KW-0378">Hydrolase</keyword>
<keyword evidence="5" id="KW-0464">Manganese</keyword>
<dbReference type="InterPro" id="IPR007865">
    <property type="entry name" value="Aminopep_P_N"/>
</dbReference>
<dbReference type="Gene3D" id="3.90.230.10">
    <property type="entry name" value="Creatinase/methionine aminopeptidase superfamily"/>
    <property type="match status" value="1"/>
</dbReference>
<reference evidence="8 9" key="1">
    <citation type="submission" date="2024-01" db="EMBL/GenBank/DDBJ databases">
        <authorList>
            <consortium name="Genoscope - CEA"/>
            <person name="William W."/>
        </authorList>
    </citation>
    <scope>NUCLEOTIDE SEQUENCE [LARGE SCALE GENOMIC DNA]</scope>
    <source>
        <strain evidence="8 9">29B2s-10</strain>
    </source>
</reference>
<evidence type="ECO:0000256" key="2">
    <source>
        <dbReference type="ARBA" id="ARBA00008766"/>
    </source>
</evidence>
<dbReference type="EMBL" id="OZ004254">
    <property type="protein sequence ID" value="CAK7897663.1"/>
    <property type="molecule type" value="Genomic_DNA"/>
</dbReference>
<evidence type="ECO:0000256" key="5">
    <source>
        <dbReference type="ARBA" id="ARBA00023211"/>
    </source>
</evidence>
<evidence type="ECO:0000313" key="8">
    <source>
        <dbReference type="EMBL" id="CAK7897663.1"/>
    </source>
</evidence>
<dbReference type="SUPFAM" id="SSF53092">
    <property type="entry name" value="Creatinase/prolidase N-terminal domain"/>
    <property type="match status" value="1"/>
</dbReference>
<dbReference type="Pfam" id="PF00557">
    <property type="entry name" value="Peptidase_M24"/>
    <property type="match status" value="1"/>
</dbReference>
<dbReference type="SMART" id="SM01011">
    <property type="entry name" value="AMP_N"/>
    <property type="match status" value="1"/>
</dbReference>
<gene>
    <name evidence="8" type="primary">ICP55</name>
    <name evidence="8" type="ORF">CAAN4_B10792</name>
</gene>
<evidence type="ECO:0000313" key="9">
    <source>
        <dbReference type="Proteomes" id="UP001497600"/>
    </source>
</evidence>
<feature type="domain" description="Aminopeptidase P N-terminal" evidence="7">
    <location>
        <begin position="69"/>
        <end position="205"/>
    </location>
</feature>
<dbReference type="Gene3D" id="3.40.350.10">
    <property type="entry name" value="Creatinase/prolidase N-terminal domain"/>
    <property type="match status" value="1"/>
</dbReference>
<evidence type="ECO:0000256" key="3">
    <source>
        <dbReference type="ARBA" id="ARBA00022723"/>
    </source>
</evidence>
<dbReference type="PANTHER" id="PTHR43226">
    <property type="entry name" value="XAA-PRO AMINOPEPTIDASE 3"/>
    <property type="match status" value="1"/>
</dbReference>
<evidence type="ECO:0000256" key="4">
    <source>
        <dbReference type="ARBA" id="ARBA00022801"/>
    </source>
</evidence>
<dbReference type="InterPro" id="IPR036005">
    <property type="entry name" value="Creatinase/aminopeptidase-like"/>
</dbReference>
<dbReference type="SUPFAM" id="SSF55920">
    <property type="entry name" value="Creatinase/aminopeptidase"/>
    <property type="match status" value="1"/>
</dbReference>
<dbReference type="PANTHER" id="PTHR43226:SF4">
    <property type="entry name" value="XAA-PRO AMINOPEPTIDASE 3"/>
    <property type="match status" value="1"/>
</dbReference>
<keyword evidence="3 6" id="KW-0479">Metal-binding</keyword>
<dbReference type="PROSITE" id="PS00491">
    <property type="entry name" value="PROLINE_PEPTIDASE"/>
    <property type="match status" value="1"/>
</dbReference>
<protein>
    <submittedName>
        <fullName evidence="8">Intermediate cleaving peptidase 55</fullName>
    </submittedName>
</protein>
<dbReference type="Pfam" id="PF05195">
    <property type="entry name" value="AMP_N"/>
    <property type="match status" value="1"/>
</dbReference>
<dbReference type="InterPro" id="IPR029149">
    <property type="entry name" value="Creatin/AminoP/Spt16_N"/>
</dbReference>